<reference evidence="1 2" key="1">
    <citation type="submission" date="2018-07" db="EMBL/GenBank/DDBJ databases">
        <title>Genomic Encyclopedia of Type Strains, Phase III (KMG-III): the genomes of soil and plant-associated and newly described type strains.</title>
        <authorList>
            <person name="Whitman W."/>
        </authorList>
    </citation>
    <scope>NUCLEOTIDE SEQUENCE [LARGE SCALE GENOMIC DNA]</scope>
    <source>
        <strain evidence="1 2">CECT 7506</strain>
    </source>
</reference>
<evidence type="ECO:0000313" key="2">
    <source>
        <dbReference type="Proteomes" id="UP000252415"/>
    </source>
</evidence>
<protein>
    <submittedName>
        <fullName evidence="1">Uncharacterized protein</fullName>
    </submittedName>
</protein>
<organism evidence="1 2">
    <name type="scientific">Paenibacillus prosopidis</name>
    <dbReference type="NCBI Taxonomy" id="630520"/>
    <lineage>
        <taxon>Bacteria</taxon>
        <taxon>Bacillati</taxon>
        <taxon>Bacillota</taxon>
        <taxon>Bacilli</taxon>
        <taxon>Bacillales</taxon>
        <taxon>Paenibacillaceae</taxon>
        <taxon>Paenibacillus</taxon>
    </lineage>
</organism>
<dbReference type="AlphaFoldDB" id="A0A368VGV5"/>
<gene>
    <name evidence="1" type="ORF">DFP97_1503</name>
</gene>
<proteinExistence type="predicted"/>
<dbReference type="EMBL" id="QPJD01000050">
    <property type="protein sequence ID" value="RCW39875.1"/>
    <property type="molecule type" value="Genomic_DNA"/>
</dbReference>
<keyword evidence="2" id="KW-1185">Reference proteome</keyword>
<comment type="caution">
    <text evidence="1">The sequence shown here is derived from an EMBL/GenBank/DDBJ whole genome shotgun (WGS) entry which is preliminary data.</text>
</comment>
<sequence>MVDSKKWDMIIKEFLDYHMDEEMLRLGYKRRKTSLKYERKVDETKQIIEIVRHFNPSYKKDSDVHIYPMVQIENFKISSIALDMVGNVELLSNSPEVIIRQPIDLLAPKEYRNQWYVSGEDQLVTTLKEIKGFVLNWVIVFLDQYSSPEGIVKGYRENDSRPANTERWYIYVAASYYCLGDLKGALNVLKEEFNSLGKQKRYSNAFDYLVSRLEME</sequence>
<name>A0A368VGV5_9BACL</name>
<evidence type="ECO:0000313" key="1">
    <source>
        <dbReference type="EMBL" id="RCW39875.1"/>
    </source>
</evidence>
<dbReference type="Proteomes" id="UP000252415">
    <property type="component" value="Unassembled WGS sequence"/>
</dbReference>
<accession>A0A368VGV5</accession>